<organism evidence="11 12">
    <name type="scientific">Cryobacterium roopkundense</name>
    <dbReference type="NCBI Taxonomy" id="1001240"/>
    <lineage>
        <taxon>Bacteria</taxon>
        <taxon>Bacillati</taxon>
        <taxon>Actinomycetota</taxon>
        <taxon>Actinomycetes</taxon>
        <taxon>Micrococcales</taxon>
        <taxon>Microbacteriaceae</taxon>
        <taxon>Cryobacterium</taxon>
    </lineage>
</organism>
<feature type="region of interest" description="Disordered" evidence="10">
    <location>
        <begin position="274"/>
        <end position="298"/>
    </location>
</feature>
<comment type="catalytic activity">
    <reaction evidence="8">
        <text>(1S,2R)-1-C-(indol-3-yl)glycerol 3-phosphate + L-serine = D-glyceraldehyde 3-phosphate + L-tryptophan + H2O</text>
        <dbReference type="Rhea" id="RHEA:10532"/>
        <dbReference type="ChEBI" id="CHEBI:15377"/>
        <dbReference type="ChEBI" id="CHEBI:33384"/>
        <dbReference type="ChEBI" id="CHEBI:57912"/>
        <dbReference type="ChEBI" id="CHEBI:58866"/>
        <dbReference type="ChEBI" id="CHEBI:59776"/>
        <dbReference type="EC" id="4.2.1.20"/>
    </reaction>
</comment>
<proteinExistence type="inferred from homology"/>
<dbReference type="Gene3D" id="3.20.20.70">
    <property type="entry name" value="Aldolase class I"/>
    <property type="match status" value="1"/>
</dbReference>
<dbReference type="SUPFAM" id="SSF51366">
    <property type="entry name" value="Ribulose-phoshate binding barrel"/>
    <property type="match status" value="1"/>
</dbReference>
<keyword evidence="6" id="KW-0057">Aromatic amino acid biosynthesis</keyword>
<comment type="similarity">
    <text evidence="9">Belongs to the TrpA family.</text>
</comment>
<dbReference type="PANTHER" id="PTHR43406:SF1">
    <property type="entry name" value="TRYPTOPHAN SYNTHASE ALPHA CHAIN, CHLOROPLASTIC"/>
    <property type="match status" value="1"/>
</dbReference>
<dbReference type="InterPro" id="IPR011060">
    <property type="entry name" value="RibuloseP-bd_barrel"/>
</dbReference>
<dbReference type="EC" id="4.2.1.20" evidence="3"/>
<evidence type="ECO:0000256" key="6">
    <source>
        <dbReference type="ARBA" id="ARBA00023141"/>
    </source>
</evidence>
<sequence>MLVSDVLTAPEPRAFFAGPTHDRSGVVLFLNAGDPPDDTMVEIVRMMDEARVDCLELAVPFPDSFTDGPVVRRSADRSLHQKVDLSSALALVSRLRAVTTHTRIALLVDWSHSLKRRDLGEAVSAVRAAGADALLVHGLPPVLRSPFLDASTAADLPVVTTCYHGTSTDETVSAAAREASAYVYLVARYGRSGTRSADALRSVDASIARIRSLTAAPIAVGFGIATAEDVAAVRRAGADAAIIGTACVESIERGLREGDVVRSFSRFLDSLDLEHPQADPPRITPGTEPGPTIRTTQH</sequence>
<keyword evidence="4" id="KW-0028">Amino-acid biosynthesis</keyword>
<reference evidence="11 12" key="1">
    <citation type="submission" date="2020-08" db="EMBL/GenBank/DDBJ databases">
        <title>Sequencing the genomes of 1000 actinobacteria strains.</title>
        <authorList>
            <person name="Klenk H.-P."/>
        </authorList>
    </citation>
    <scope>NUCLEOTIDE SEQUENCE [LARGE SCALE GENOMIC DNA]</scope>
    <source>
        <strain evidence="11 12">DSM 21065</strain>
    </source>
</reference>
<evidence type="ECO:0000256" key="8">
    <source>
        <dbReference type="ARBA" id="ARBA00049047"/>
    </source>
</evidence>
<evidence type="ECO:0000256" key="3">
    <source>
        <dbReference type="ARBA" id="ARBA00012043"/>
    </source>
</evidence>
<dbReference type="PANTHER" id="PTHR43406">
    <property type="entry name" value="TRYPTOPHAN SYNTHASE, ALPHA CHAIN"/>
    <property type="match status" value="1"/>
</dbReference>
<name>A0A7W9E4T3_9MICO</name>
<comment type="subunit">
    <text evidence="2">Tetramer of two alpha and two beta chains.</text>
</comment>
<evidence type="ECO:0000256" key="4">
    <source>
        <dbReference type="ARBA" id="ARBA00022605"/>
    </source>
</evidence>
<evidence type="ECO:0000256" key="2">
    <source>
        <dbReference type="ARBA" id="ARBA00011270"/>
    </source>
</evidence>
<dbReference type="EMBL" id="JACHBQ010000001">
    <property type="protein sequence ID" value="MBB5642456.1"/>
    <property type="molecule type" value="Genomic_DNA"/>
</dbReference>
<dbReference type="UniPathway" id="UPA00035">
    <property type="reaction ID" value="UER00044"/>
</dbReference>
<comment type="caution">
    <text evidence="11">The sequence shown here is derived from an EMBL/GenBank/DDBJ whole genome shotgun (WGS) entry which is preliminary data.</text>
</comment>
<dbReference type="NCBIfam" id="TIGR00262">
    <property type="entry name" value="trpA"/>
    <property type="match status" value="1"/>
</dbReference>
<dbReference type="RefSeq" id="WP_221243976.1">
    <property type="nucleotide sequence ID" value="NZ_JACHBQ010000001.1"/>
</dbReference>
<gene>
    <name evidence="11" type="ORF">BJ997_003004</name>
</gene>
<dbReference type="InterPro" id="IPR013785">
    <property type="entry name" value="Aldolase_TIM"/>
</dbReference>
<evidence type="ECO:0000256" key="5">
    <source>
        <dbReference type="ARBA" id="ARBA00022822"/>
    </source>
</evidence>
<evidence type="ECO:0000256" key="1">
    <source>
        <dbReference type="ARBA" id="ARBA00004733"/>
    </source>
</evidence>
<comment type="pathway">
    <text evidence="1">Amino-acid biosynthesis; L-tryptophan biosynthesis; L-tryptophan from chorismate: step 5/5.</text>
</comment>
<dbReference type="GO" id="GO:0004834">
    <property type="term" value="F:tryptophan synthase activity"/>
    <property type="evidence" value="ECO:0007669"/>
    <property type="project" value="UniProtKB-EC"/>
</dbReference>
<protein>
    <recommendedName>
        <fullName evidence="3">tryptophan synthase</fullName>
        <ecNumber evidence="3">4.2.1.20</ecNumber>
    </recommendedName>
</protein>
<evidence type="ECO:0000256" key="7">
    <source>
        <dbReference type="ARBA" id="ARBA00023239"/>
    </source>
</evidence>
<accession>A0A7W9E4T3</accession>
<dbReference type="AlphaFoldDB" id="A0A7W9E4T3"/>
<dbReference type="Proteomes" id="UP000561726">
    <property type="component" value="Unassembled WGS sequence"/>
</dbReference>
<dbReference type="Pfam" id="PF00290">
    <property type="entry name" value="Trp_syntA"/>
    <property type="match status" value="1"/>
</dbReference>
<dbReference type="CDD" id="cd04724">
    <property type="entry name" value="Tryptophan_synthase_alpha"/>
    <property type="match status" value="1"/>
</dbReference>
<evidence type="ECO:0000256" key="9">
    <source>
        <dbReference type="RuleBase" id="RU003662"/>
    </source>
</evidence>
<evidence type="ECO:0000313" key="12">
    <source>
        <dbReference type="Proteomes" id="UP000561726"/>
    </source>
</evidence>
<dbReference type="InterPro" id="IPR002028">
    <property type="entry name" value="Trp_synthase_suA"/>
</dbReference>
<dbReference type="GO" id="GO:0005829">
    <property type="term" value="C:cytosol"/>
    <property type="evidence" value="ECO:0007669"/>
    <property type="project" value="TreeGrafter"/>
</dbReference>
<evidence type="ECO:0000313" key="11">
    <source>
        <dbReference type="EMBL" id="MBB5642456.1"/>
    </source>
</evidence>
<keyword evidence="7 11" id="KW-0456">Lyase</keyword>
<evidence type="ECO:0000256" key="10">
    <source>
        <dbReference type="SAM" id="MobiDB-lite"/>
    </source>
</evidence>
<keyword evidence="5" id="KW-0822">Tryptophan biosynthesis</keyword>